<dbReference type="SUPFAM" id="SSF54534">
    <property type="entry name" value="FKBP-like"/>
    <property type="match status" value="1"/>
</dbReference>
<dbReference type="InterPro" id="IPR000297">
    <property type="entry name" value="PPIase_PpiC"/>
</dbReference>
<dbReference type="PANTHER" id="PTHR47529:SF1">
    <property type="entry name" value="PERIPLASMIC CHAPERONE PPID"/>
    <property type="match status" value="1"/>
</dbReference>
<dbReference type="eggNOG" id="COG0760">
    <property type="taxonomic scope" value="Bacteria"/>
</dbReference>
<comment type="subcellular location">
    <subcellularLocation>
        <location evidence="1">Cell inner membrane</location>
        <topology evidence="1">Single-pass type II membrane protein</topology>
        <orientation evidence="1">Periplasmic side</orientation>
    </subcellularLocation>
</comment>
<evidence type="ECO:0000256" key="7">
    <source>
        <dbReference type="ARBA" id="ARBA00023186"/>
    </source>
</evidence>
<comment type="similarity">
    <text evidence="8">Belongs to the PpiD chaperone family.</text>
</comment>
<dbReference type="STRING" id="1122185.N792_05035"/>
<dbReference type="PROSITE" id="PS01096">
    <property type="entry name" value="PPIC_PPIASE_1"/>
    <property type="match status" value="1"/>
</dbReference>
<evidence type="ECO:0000256" key="5">
    <source>
        <dbReference type="ARBA" id="ARBA00022989"/>
    </source>
</evidence>
<evidence type="ECO:0000259" key="14">
    <source>
        <dbReference type="PROSITE" id="PS50198"/>
    </source>
</evidence>
<evidence type="ECO:0000256" key="1">
    <source>
        <dbReference type="ARBA" id="ARBA00004382"/>
    </source>
</evidence>
<keyword evidence="16" id="KW-1185">Reference proteome</keyword>
<dbReference type="InterPro" id="IPR052029">
    <property type="entry name" value="PpiD_chaperone"/>
</dbReference>
<reference evidence="15 16" key="1">
    <citation type="submission" date="2013-08" db="EMBL/GenBank/DDBJ databases">
        <title>Genome sequencing of Lysobacter.</title>
        <authorList>
            <person name="Zhang S."/>
            <person name="Wang G."/>
        </authorList>
    </citation>
    <scope>NUCLEOTIDE SEQUENCE [LARGE SCALE GENOMIC DNA]</scope>
    <source>
        <strain evidence="15 16">Ko07</strain>
    </source>
</reference>
<dbReference type="Gene3D" id="3.10.50.40">
    <property type="match status" value="1"/>
</dbReference>
<evidence type="ECO:0000256" key="2">
    <source>
        <dbReference type="ARBA" id="ARBA00022475"/>
    </source>
</evidence>
<name>A0A0A0EQF1_9GAMM</name>
<comment type="caution">
    <text evidence="15">The sequence shown here is derived from an EMBL/GenBank/DDBJ whole genome shotgun (WGS) entry which is preliminary data.</text>
</comment>
<keyword evidence="3" id="KW-0997">Cell inner membrane</keyword>
<dbReference type="PROSITE" id="PS50198">
    <property type="entry name" value="PPIC_PPIASE_2"/>
    <property type="match status" value="1"/>
</dbReference>
<evidence type="ECO:0000256" key="13">
    <source>
        <dbReference type="SAM" id="Phobius"/>
    </source>
</evidence>
<dbReference type="Gene3D" id="1.10.4030.10">
    <property type="entry name" value="Porin chaperone SurA, peptide-binding domain"/>
    <property type="match status" value="1"/>
</dbReference>
<sequence length="661" mass="71841">MLQKLRDKTTGWIAMTILGILIVPFALFGLEQYMVQGSSSTVATIKAPPTWWSSAPSFWPASVFWRHEEIGTEEFRNRFEQVRQQQRAEQGDAFDARAFEDVANKRAVLEGLIDQRVQSMAAEAAGVAVSDAMVRDEIQRIPAFHVDGRFDPQRYQLALASQVPPQTPSQFDRAVRESLEQGLVMNAIASSNFITAPEMDRLIKLMGEQRDVTLMILPSLADAGTGAPVAQADIQAWYDAHLDDYRAPESVSIEYISLDANTMPAPPPADEETLRQRYDQEREKFADQEQRLASHILVEVDENADAATREAAEAKARGLAVKARAEGADFAALAEAESDDTGSKAAGGDLGWVGKDTMPAPLESVLFAMQPGQVSDPVKTEFGWHVLKLREIKAGEQESFEQVRDALVREQAEADRERVFNDLSSRVVDAVLQNPGSLAPAAAAANLTVQKLGPFNAQSNEGIAASPALKRAAFSEVLIQDATVSDPIEISPGHNVWIRVVDHTPEQAQPLSQVSDQVVAAIRAQRLQKAASERAAVLLARVKGGETLAALAEKESLPAPETLPGVPRGAPLIAPGVSDAIFAAHMSADGKPVAGDRVLDDGRIVLFTVDKVVPGDIDRFPPEQRQMLQQQLAQAAGIDDVQALLATLRKTMKIKVIEQNL</sequence>
<evidence type="ECO:0000256" key="10">
    <source>
        <dbReference type="ARBA" id="ARBA00042775"/>
    </source>
</evidence>
<evidence type="ECO:0000256" key="8">
    <source>
        <dbReference type="ARBA" id="ARBA00038408"/>
    </source>
</evidence>
<evidence type="ECO:0000256" key="12">
    <source>
        <dbReference type="SAM" id="Coils"/>
    </source>
</evidence>
<dbReference type="InterPro" id="IPR027304">
    <property type="entry name" value="Trigger_fact/SurA_dom_sf"/>
</dbReference>
<evidence type="ECO:0000256" key="9">
    <source>
        <dbReference type="ARBA" id="ARBA00040743"/>
    </source>
</evidence>
<dbReference type="EMBL" id="AVPS01000003">
    <property type="protein sequence ID" value="KGM52450.1"/>
    <property type="molecule type" value="Genomic_DNA"/>
</dbReference>
<evidence type="ECO:0000256" key="6">
    <source>
        <dbReference type="ARBA" id="ARBA00023136"/>
    </source>
</evidence>
<dbReference type="InterPro" id="IPR023058">
    <property type="entry name" value="PPIase_PpiC_CS"/>
</dbReference>
<evidence type="ECO:0000256" key="3">
    <source>
        <dbReference type="ARBA" id="ARBA00022519"/>
    </source>
</evidence>
<accession>A0A0A0EQF1</accession>
<feature type="coiled-coil region" evidence="12">
    <location>
        <begin position="271"/>
        <end position="317"/>
    </location>
</feature>
<protein>
    <recommendedName>
        <fullName evidence="9">Periplasmic chaperone PpiD</fullName>
    </recommendedName>
    <alternativeName>
        <fullName evidence="10">Periplasmic folding chaperone</fullName>
    </alternativeName>
</protein>
<gene>
    <name evidence="15" type="ORF">N792_05035</name>
</gene>
<dbReference type="OrthoDB" id="9812372at2"/>
<evidence type="ECO:0000256" key="4">
    <source>
        <dbReference type="ARBA" id="ARBA00022692"/>
    </source>
</evidence>
<dbReference type="Pfam" id="PF13624">
    <property type="entry name" value="SurA_N_3"/>
    <property type="match status" value="2"/>
</dbReference>
<dbReference type="PANTHER" id="PTHR47529">
    <property type="entry name" value="PEPTIDYL-PROLYL CIS-TRANS ISOMERASE D"/>
    <property type="match status" value="1"/>
</dbReference>
<keyword evidence="6 13" id="KW-0472">Membrane</keyword>
<dbReference type="AlphaFoldDB" id="A0A0A0EQF1"/>
<keyword evidence="4 13" id="KW-0812">Transmembrane</keyword>
<feature type="transmembrane region" description="Helical" evidence="13">
    <location>
        <begin position="12"/>
        <end position="30"/>
    </location>
</feature>
<keyword evidence="2" id="KW-1003">Cell membrane</keyword>
<dbReference type="Pfam" id="PF00639">
    <property type="entry name" value="Rotamase"/>
    <property type="match status" value="1"/>
</dbReference>
<dbReference type="Proteomes" id="UP000030017">
    <property type="component" value="Unassembled WGS sequence"/>
</dbReference>
<dbReference type="RefSeq" id="WP_036192694.1">
    <property type="nucleotide sequence ID" value="NZ_AVPS01000003.1"/>
</dbReference>
<keyword evidence="12" id="KW-0175">Coiled coil</keyword>
<dbReference type="InterPro" id="IPR046357">
    <property type="entry name" value="PPIase_dom_sf"/>
</dbReference>
<keyword evidence="7" id="KW-0143">Chaperone</keyword>
<keyword evidence="11" id="KW-0697">Rotamase</keyword>
<feature type="domain" description="PpiC" evidence="14">
    <location>
        <begin position="288"/>
        <end position="391"/>
    </location>
</feature>
<dbReference type="SUPFAM" id="SSF109998">
    <property type="entry name" value="Triger factor/SurA peptide-binding domain-like"/>
    <property type="match status" value="1"/>
</dbReference>
<evidence type="ECO:0000256" key="11">
    <source>
        <dbReference type="PROSITE-ProRule" id="PRU00278"/>
    </source>
</evidence>
<keyword evidence="11 15" id="KW-0413">Isomerase</keyword>
<dbReference type="GO" id="GO:0003755">
    <property type="term" value="F:peptidyl-prolyl cis-trans isomerase activity"/>
    <property type="evidence" value="ECO:0007669"/>
    <property type="project" value="UniProtKB-KW"/>
</dbReference>
<evidence type="ECO:0000313" key="16">
    <source>
        <dbReference type="Proteomes" id="UP000030017"/>
    </source>
</evidence>
<proteinExistence type="inferred from homology"/>
<dbReference type="GO" id="GO:0005886">
    <property type="term" value="C:plasma membrane"/>
    <property type="evidence" value="ECO:0007669"/>
    <property type="project" value="UniProtKB-SubCell"/>
</dbReference>
<evidence type="ECO:0000313" key="15">
    <source>
        <dbReference type="EMBL" id="KGM52450.1"/>
    </source>
</evidence>
<keyword evidence="5 13" id="KW-1133">Transmembrane helix</keyword>
<organism evidence="15 16">
    <name type="scientific">Lysobacter concretionis Ko07 = DSM 16239</name>
    <dbReference type="NCBI Taxonomy" id="1122185"/>
    <lineage>
        <taxon>Bacteria</taxon>
        <taxon>Pseudomonadati</taxon>
        <taxon>Pseudomonadota</taxon>
        <taxon>Gammaproteobacteria</taxon>
        <taxon>Lysobacterales</taxon>
        <taxon>Lysobacteraceae</taxon>
        <taxon>Novilysobacter</taxon>
    </lineage>
</organism>